<evidence type="ECO:0000256" key="7">
    <source>
        <dbReference type="ARBA" id="ARBA00022475"/>
    </source>
</evidence>
<evidence type="ECO:0000256" key="10">
    <source>
        <dbReference type="ARBA" id="ARBA00047607"/>
    </source>
</evidence>
<sequence length="509" mass="56746">MGSKDAGSRMPANEAAEVAAVDLGSNSFHMIIARPEDNGLRMVDKLRESVRLAAGLDADKRLSREARARALGCLERFGQRVRELPAGSVRAVGTNTLRQSRNARGFLREAEAALGHPIQIVSGYEEARLIYLGVAHSIADDEDRRLVMDIGGGSTEFIIGEHFIPREMESLHMGCVSATRRHFPDGAITEERLRKAEIAARRELEPIADRYRRLGWDRAIGASGTIRAIERCLRTNGWTDNGIDRSGLDRLRRTLVKAGHVDRIKLDGVNADRAEVLPGGFAVLMGAFRQLGLTRMEAADGALREGLLFDLIGRIRHEDVRSASILAMARRYHADADQARRVATLAEYLRAEVARDWSLDGHTARDMLGWAAQVHEIGLDISHSQYHKHGEYIVRHSDLAGFSREEQLVLATLVRAHRRKFPRSAFRDLPEDWQKPAMRLAVLLRIAVGLHRARSDEPLPAVDLRAAGRKLTLAFPARWLDDHALVEADLGEEAAYLDTAGLRLHVERY</sequence>
<dbReference type="Pfam" id="PF02541">
    <property type="entry name" value="Ppx-GppA"/>
    <property type="match status" value="1"/>
</dbReference>
<keyword evidence="9" id="KW-0472">Membrane</keyword>
<dbReference type="InterPro" id="IPR003695">
    <property type="entry name" value="Ppx_GppA_N"/>
</dbReference>
<dbReference type="InterPro" id="IPR022371">
    <property type="entry name" value="Exopolyphosphatase"/>
</dbReference>
<evidence type="ECO:0000256" key="4">
    <source>
        <dbReference type="ARBA" id="ARBA00011738"/>
    </source>
</evidence>
<keyword evidence="8 13" id="KW-0378">Hydrolase</keyword>
<dbReference type="Proteomes" id="UP001556653">
    <property type="component" value="Unassembled WGS sequence"/>
</dbReference>
<accession>A0ABV3S6H1</accession>
<dbReference type="GO" id="GO:0004309">
    <property type="term" value="F:exopolyphosphatase activity"/>
    <property type="evidence" value="ECO:0007669"/>
    <property type="project" value="UniProtKB-EC"/>
</dbReference>
<organism evidence="13 14">
    <name type="scientific">Spiribacter onubensis</name>
    <dbReference type="NCBI Taxonomy" id="3122420"/>
    <lineage>
        <taxon>Bacteria</taxon>
        <taxon>Pseudomonadati</taxon>
        <taxon>Pseudomonadota</taxon>
        <taxon>Gammaproteobacteria</taxon>
        <taxon>Chromatiales</taxon>
        <taxon>Ectothiorhodospiraceae</taxon>
        <taxon>Spiribacter</taxon>
    </lineage>
</organism>
<dbReference type="PANTHER" id="PTHR30005">
    <property type="entry name" value="EXOPOLYPHOSPHATASE"/>
    <property type="match status" value="1"/>
</dbReference>
<keyword evidence="7" id="KW-1003">Cell membrane</keyword>
<comment type="subcellular location">
    <subcellularLocation>
        <location evidence="2">Cell membrane</location>
        <topology evidence="2">Peripheral membrane protein</topology>
    </subcellularLocation>
</comment>
<dbReference type="Gene3D" id="3.30.420.150">
    <property type="entry name" value="Exopolyphosphatase. Domain 2"/>
    <property type="match status" value="1"/>
</dbReference>
<dbReference type="PANTHER" id="PTHR30005:SF14">
    <property type="entry name" value="EXOPOLYPHOSPHATASE"/>
    <property type="match status" value="1"/>
</dbReference>
<evidence type="ECO:0000256" key="8">
    <source>
        <dbReference type="ARBA" id="ARBA00022801"/>
    </source>
</evidence>
<evidence type="ECO:0000256" key="3">
    <source>
        <dbReference type="ARBA" id="ARBA00007125"/>
    </source>
</evidence>
<dbReference type="InterPro" id="IPR050273">
    <property type="entry name" value="GppA/Ppx_hydrolase"/>
</dbReference>
<dbReference type="SUPFAM" id="SSF109604">
    <property type="entry name" value="HD-domain/PDEase-like"/>
    <property type="match status" value="1"/>
</dbReference>
<keyword evidence="14" id="KW-1185">Reference proteome</keyword>
<dbReference type="EMBL" id="JBAKFJ010000001">
    <property type="protein sequence ID" value="MEX0385716.1"/>
    <property type="molecule type" value="Genomic_DNA"/>
</dbReference>
<evidence type="ECO:0000313" key="14">
    <source>
        <dbReference type="Proteomes" id="UP001556653"/>
    </source>
</evidence>
<evidence type="ECO:0000256" key="2">
    <source>
        <dbReference type="ARBA" id="ARBA00004202"/>
    </source>
</evidence>
<comment type="catalytic activity">
    <reaction evidence="10">
        <text>[phosphate](n) + H2O = [phosphate](n-1) + phosphate + H(+)</text>
        <dbReference type="Rhea" id="RHEA:21528"/>
        <dbReference type="Rhea" id="RHEA-COMP:9859"/>
        <dbReference type="Rhea" id="RHEA-COMP:14279"/>
        <dbReference type="ChEBI" id="CHEBI:15377"/>
        <dbReference type="ChEBI" id="CHEBI:15378"/>
        <dbReference type="ChEBI" id="CHEBI:16838"/>
        <dbReference type="ChEBI" id="CHEBI:43474"/>
        <dbReference type="EC" id="3.6.1.11"/>
    </reaction>
</comment>
<dbReference type="EC" id="3.6.1.11" evidence="5"/>
<gene>
    <name evidence="13" type="primary">ppx</name>
    <name evidence="13" type="ORF">V6X64_01730</name>
</gene>
<evidence type="ECO:0000256" key="5">
    <source>
        <dbReference type="ARBA" id="ARBA00012451"/>
    </source>
</evidence>
<proteinExistence type="inferred from homology"/>
<dbReference type="NCBIfam" id="TIGR03706">
    <property type="entry name" value="exo_poly_only"/>
    <property type="match status" value="1"/>
</dbReference>
<protein>
    <recommendedName>
        <fullName evidence="6">Exopolyphosphatase</fullName>
        <ecNumber evidence="5">3.6.1.11</ecNumber>
    </recommendedName>
</protein>
<dbReference type="PIRSF" id="PIRSF001267">
    <property type="entry name" value="Pyrophosphatase_GppA_Ppx"/>
    <property type="match status" value="1"/>
</dbReference>
<comment type="similarity">
    <text evidence="3">Belongs to the GppA/Ppx family.</text>
</comment>
<reference evidence="13 14" key="1">
    <citation type="submission" date="2024-02" db="EMBL/GenBank/DDBJ databases">
        <title>New especies of Spiribacter isolated from saline water.</title>
        <authorList>
            <person name="Leon M.J."/>
            <person name="De La Haba R."/>
            <person name="Sanchez-Porro C."/>
            <person name="Ventosa A."/>
        </authorList>
    </citation>
    <scope>NUCLEOTIDE SEQUENCE [LARGE SCALE GENOMIC DNA]</scope>
    <source>
        <strain evidence="14">ag22IC4-227</strain>
    </source>
</reference>
<dbReference type="InterPro" id="IPR043129">
    <property type="entry name" value="ATPase_NBD"/>
</dbReference>
<dbReference type="Pfam" id="PF21447">
    <property type="entry name" value="Ppx-GppA_III"/>
    <property type="match status" value="1"/>
</dbReference>
<comment type="caution">
    <text evidence="13">The sequence shown here is derived from an EMBL/GenBank/DDBJ whole genome shotgun (WGS) entry which is preliminary data.</text>
</comment>
<evidence type="ECO:0000256" key="9">
    <source>
        <dbReference type="ARBA" id="ARBA00023136"/>
    </source>
</evidence>
<dbReference type="InterPro" id="IPR030673">
    <property type="entry name" value="PyroPPase_GppA_Ppx"/>
</dbReference>
<evidence type="ECO:0000259" key="11">
    <source>
        <dbReference type="Pfam" id="PF02541"/>
    </source>
</evidence>
<evidence type="ECO:0000313" key="13">
    <source>
        <dbReference type="EMBL" id="MEX0385716.1"/>
    </source>
</evidence>
<comment type="cofactor">
    <cofactor evidence="1">
        <name>Mg(2+)</name>
        <dbReference type="ChEBI" id="CHEBI:18420"/>
    </cofactor>
</comment>
<name>A0ABV3S6H1_9GAMM</name>
<dbReference type="CDD" id="cd24053">
    <property type="entry name" value="ASKHA_NBD_EcPPX-GppA-like"/>
    <property type="match status" value="1"/>
</dbReference>
<evidence type="ECO:0000259" key="12">
    <source>
        <dbReference type="Pfam" id="PF21447"/>
    </source>
</evidence>
<dbReference type="Gene3D" id="3.30.420.40">
    <property type="match status" value="1"/>
</dbReference>
<dbReference type="Gene3D" id="1.10.3210.10">
    <property type="entry name" value="Hypothetical protein af1432"/>
    <property type="match status" value="1"/>
</dbReference>
<dbReference type="SUPFAM" id="SSF53067">
    <property type="entry name" value="Actin-like ATPase domain"/>
    <property type="match status" value="2"/>
</dbReference>
<feature type="domain" description="Ppx/GppA phosphatase N-terminal" evidence="11">
    <location>
        <begin position="31"/>
        <end position="312"/>
    </location>
</feature>
<dbReference type="InterPro" id="IPR048950">
    <property type="entry name" value="Ppx_GppA_C"/>
</dbReference>
<dbReference type="RefSeq" id="WP_367966196.1">
    <property type="nucleotide sequence ID" value="NZ_JBAKFJ010000001.1"/>
</dbReference>
<evidence type="ECO:0000256" key="1">
    <source>
        <dbReference type="ARBA" id="ARBA00001946"/>
    </source>
</evidence>
<comment type="subunit">
    <text evidence="4">Homodimer.</text>
</comment>
<evidence type="ECO:0000256" key="6">
    <source>
        <dbReference type="ARBA" id="ARBA00020416"/>
    </source>
</evidence>
<feature type="domain" description="Ppx/GppA phosphatase C-terminal" evidence="12">
    <location>
        <begin position="320"/>
        <end position="493"/>
    </location>
</feature>